<keyword evidence="3" id="KW-1185">Reference proteome</keyword>
<dbReference type="InterPro" id="IPR041667">
    <property type="entry name" value="Cupin_8"/>
</dbReference>
<accession>A0A2P2EBX4</accession>
<comment type="caution">
    <text evidence="2">The sequence shown here is derived from an EMBL/GenBank/DDBJ whole genome shotgun (WGS) entry which is preliminary data.</text>
</comment>
<reference evidence="2" key="1">
    <citation type="journal article" date="2018" name="Genome Announc.">
        <title>Draft Genome Sequence of "Candidatus Phycosocius bacilliformis," an Alphaproteobacterial Ectosymbiont of the Hydrocarbon-Producing Green Alga Botryococcus braunii.</title>
        <authorList>
            <person name="Tanabe Y."/>
            <person name="Yamaguchi H."/>
            <person name="Watanabe M.M."/>
        </authorList>
    </citation>
    <scope>NUCLEOTIDE SEQUENCE [LARGE SCALE GENOMIC DNA]</scope>
    <source>
        <strain evidence="2">BOTRYCO-2</strain>
    </source>
</reference>
<sequence length="343" mass="38494">MSVDWSACADVPSFERVTPAVFREVIQPTQKPAVLRGLVADWPIVDAAKRSDDAVCDYVRGFANEAPANCFFAPPEVKGRYSYGPDLRQFNFDIRSATIETLLSILLRLKEVDDPPSMYAGALPFAHYFPDLVARCPMPLLPAESQVKISLWIGNQTRTAAHWDLPQNLAAVVAGRRRFTLFPIEQVKNLYIGPLDHTLAGQPISLVDFQNPDLVNFPRFQEAVKAAQVVELEPGDVLYLPSLWIHHVESLTPVGMLVNFWWRAGPEHLVTPSLTLQHALLTLRDLPPSEKQAWKTLFDHYIFQSAEDPMAHIPPEARGVFGQSTPEVRAQIKARLRQALDMD</sequence>
<protein>
    <recommendedName>
        <fullName evidence="1">JmjC domain-containing protein</fullName>
    </recommendedName>
</protein>
<dbReference type="SUPFAM" id="SSF51197">
    <property type="entry name" value="Clavaminate synthase-like"/>
    <property type="match status" value="1"/>
</dbReference>
<dbReference type="SMART" id="SM00558">
    <property type="entry name" value="JmjC"/>
    <property type="match status" value="1"/>
</dbReference>
<dbReference type="InterPro" id="IPR003347">
    <property type="entry name" value="JmjC_dom"/>
</dbReference>
<dbReference type="Pfam" id="PF13621">
    <property type="entry name" value="Cupin_8"/>
    <property type="match status" value="1"/>
</dbReference>
<dbReference type="PANTHER" id="PTHR12461">
    <property type="entry name" value="HYPOXIA-INDUCIBLE FACTOR 1 ALPHA INHIBITOR-RELATED"/>
    <property type="match status" value="1"/>
</dbReference>
<dbReference type="RefSeq" id="WP_108985430.1">
    <property type="nucleotide sequence ID" value="NZ_BFBR01000007.1"/>
</dbReference>
<evidence type="ECO:0000313" key="3">
    <source>
        <dbReference type="Proteomes" id="UP000245086"/>
    </source>
</evidence>
<name>A0A2P2EBX4_9PROT</name>
<dbReference type="OrthoDB" id="479699at2"/>
<dbReference type="EMBL" id="BFBR01000007">
    <property type="protein sequence ID" value="GBF58558.1"/>
    <property type="molecule type" value="Genomic_DNA"/>
</dbReference>
<dbReference type="PROSITE" id="PS51184">
    <property type="entry name" value="JMJC"/>
    <property type="match status" value="1"/>
</dbReference>
<dbReference type="Gene3D" id="2.60.120.650">
    <property type="entry name" value="Cupin"/>
    <property type="match status" value="1"/>
</dbReference>
<organism evidence="2 3">
    <name type="scientific">Candidatus Phycosocius bacilliformis</name>
    <dbReference type="NCBI Taxonomy" id="1445552"/>
    <lineage>
        <taxon>Bacteria</taxon>
        <taxon>Pseudomonadati</taxon>
        <taxon>Pseudomonadota</taxon>
        <taxon>Alphaproteobacteria</taxon>
        <taxon>Caulobacterales</taxon>
        <taxon>Caulobacterales incertae sedis</taxon>
        <taxon>Candidatus Phycosocius</taxon>
    </lineage>
</organism>
<dbReference type="Proteomes" id="UP000245086">
    <property type="component" value="Unassembled WGS sequence"/>
</dbReference>
<dbReference type="AlphaFoldDB" id="A0A2P2EBX4"/>
<feature type="domain" description="JmjC" evidence="1">
    <location>
        <begin position="112"/>
        <end position="277"/>
    </location>
</feature>
<evidence type="ECO:0000259" key="1">
    <source>
        <dbReference type="PROSITE" id="PS51184"/>
    </source>
</evidence>
<gene>
    <name evidence="2" type="ORF">PbB2_02244</name>
</gene>
<dbReference type="PANTHER" id="PTHR12461:SF105">
    <property type="entry name" value="HYPOXIA-INDUCIBLE FACTOR 1-ALPHA INHIBITOR"/>
    <property type="match status" value="1"/>
</dbReference>
<evidence type="ECO:0000313" key="2">
    <source>
        <dbReference type="EMBL" id="GBF58558.1"/>
    </source>
</evidence>
<proteinExistence type="predicted"/>